<protein>
    <submittedName>
        <fullName evidence="5">LCP family protein</fullName>
    </submittedName>
</protein>
<feature type="region of interest" description="Disordered" evidence="2">
    <location>
        <begin position="387"/>
        <end position="426"/>
    </location>
</feature>
<dbReference type="Pfam" id="PF03816">
    <property type="entry name" value="LytR_cpsA_psr"/>
    <property type="match status" value="1"/>
</dbReference>
<feature type="transmembrane region" description="Helical" evidence="3">
    <location>
        <begin position="29"/>
        <end position="52"/>
    </location>
</feature>
<keyword evidence="6" id="KW-1185">Reference proteome</keyword>
<keyword evidence="3" id="KW-0812">Transmembrane</keyword>
<evidence type="ECO:0000256" key="3">
    <source>
        <dbReference type="SAM" id="Phobius"/>
    </source>
</evidence>
<feature type="compositionally biased region" description="Low complexity" evidence="2">
    <location>
        <begin position="347"/>
        <end position="361"/>
    </location>
</feature>
<dbReference type="EMBL" id="JAGSOH010000023">
    <property type="protein sequence ID" value="MBR7826795.1"/>
    <property type="molecule type" value="Genomic_DNA"/>
</dbReference>
<feature type="compositionally biased region" description="Low complexity" evidence="2">
    <location>
        <begin position="387"/>
        <end position="417"/>
    </location>
</feature>
<gene>
    <name evidence="5" type="ORF">KDK95_10820</name>
</gene>
<dbReference type="InterPro" id="IPR004474">
    <property type="entry name" value="LytR_CpsA_psr"/>
</dbReference>
<reference evidence="5" key="1">
    <citation type="submission" date="2021-04" db="EMBL/GenBank/DDBJ databases">
        <title>Genome based classification of Actinospica acidithermotolerans sp. nov., an actinobacterium isolated from an Indonesian hot spring.</title>
        <authorList>
            <person name="Kusuma A.B."/>
            <person name="Putra K.E."/>
            <person name="Nafisah S."/>
            <person name="Loh J."/>
            <person name="Nouioui I."/>
            <person name="Goodfellow M."/>
        </authorList>
    </citation>
    <scope>NUCLEOTIDE SEQUENCE</scope>
    <source>
        <strain evidence="5">MGRD01-02</strain>
    </source>
</reference>
<sequence length="426" mass="43848">MEQNGPRWPTGPGGRRAAGREKWSLRKKLLVWGSSALAAVIVLGVVGVAVVWRHLNGNIKTENARLKPSSMNGKQEILFIGSDSRAGGNQTLGGGAVTGARSDTTMVFDAPADRRRGTEVSIPRDSMVQIPDCASTATSGVTVAANFGMFNSAFTEGGAPCTVKTVESLTGLTLTHYIAIDFEGVVGVVDALGGVKVCVTQAIDDADSGLDIPAGTTTLTGKQALAFVRLRHSVGDGSDLERIKRQQYFLDQLEQQVRSAGLLTDPVKLYKVLDAATQSITTDPGLGTVTDLYNLTQTLNEIPSGKITYVTVPNEPYPQDTNRVIWSEPAATNLWTSLIDETDPTGAATTSPAAALKSATSGTTTSAAALRQLESVMELEMLAANGESTGAGSAGTAAGTAGSTASAGATGTASPGGADVGTCAVS</sequence>
<dbReference type="PANTHER" id="PTHR33392">
    <property type="entry name" value="POLYISOPRENYL-TEICHOIC ACID--PEPTIDOGLYCAN TEICHOIC ACID TRANSFERASE TAGU"/>
    <property type="match status" value="1"/>
</dbReference>
<keyword evidence="3" id="KW-1133">Transmembrane helix</keyword>
<dbReference type="InterPro" id="IPR050922">
    <property type="entry name" value="LytR/CpsA/Psr_CW_biosynth"/>
</dbReference>
<name>A0A941EAP6_9ACTN</name>
<proteinExistence type="inferred from homology"/>
<dbReference type="Gene3D" id="3.40.630.190">
    <property type="entry name" value="LCP protein"/>
    <property type="match status" value="1"/>
</dbReference>
<evidence type="ECO:0000313" key="5">
    <source>
        <dbReference type="EMBL" id="MBR7826795.1"/>
    </source>
</evidence>
<dbReference type="PANTHER" id="PTHR33392:SF6">
    <property type="entry name" value="POLYISOPRENYL-TEICHOIC ACID--PEPTIDOGLYCAN TEICHOIC ACID TRANSFERASE TAGU"/>
    <property type="match status" value="1"/>
</dbReference>
<evidence type="ECO:0000313" key="6">
    <source>
        <dbReference type="Proteomes" id="UP000676325"/>
    </source>
</evidence>
<evidence type="ECO:0000259" key="4">
    <source>
        <dbReference type="Pfam" id="PF03816"/>
    </source>
</evidence>
<dbReference type="RefSeq" id="WP_212517943.1">
    <property type="nucleotide sequence ID" value="NZ_JAGSOH010000023.1"/>
</dbReference>
<dbReference type="AlphaFoldDB" id="A0A941EAP6"/>
<comment type="caution">
    <text evidence="5">The sequence shown here is derived from an EMBL/GenBank/DDBJ whole genome shotgun (WGS) entry which is preliminary data.</text>
</comment>
<evidence type="ECO:0000256" key="1">
    <source>
        <dbReference type="ARBA" id="ARBA00006068"/>
    </source>
</evidence>
<comment type="similarity">
    <text evidence="1">Belongs to the LytR/CpsA/Psr (LCP) family.</text>
</comment>
<feature type="domain" description="Cell envelope-related transcriptional attenuator" evidence="4">
    <location>
        <begin position="101"/>
        <end position="258"/>
    </location>
</feature>
<feature type="region of interest" description="Disordered" evidence="2">
    <location>
        <begin position="342"/>
        <end position="361"/>
    </location>
</feature>
<dbReference type="Proteomes" id="UP000676325">
    <property type="component" value="Unassembled WGS sequence"/>
</dbReference>
<evidence type="ECO:0000256" key="2">
    <source>
        <dbReference type="SAM" id="MobiDB-lite"/>
    </source>
</evidence>
<accession>A0A941EAP6</accession>
<organism evidence="5 6">
    <name type="scientific">Actinospica acidithermotolerans</name>
    <dbReference type="NCBI Taxonomy" id="2828514"/>
    <lineage>
        <taxon>Bacteria</taxon>
        <taxon>Bacillati</taxon>
        <taxon>Actinomycetota</taxon>
        <taxon>Actinomycetes</taxon>
        <taxon>Catenulisporales</taxon>
        <taxon>Actinospicaceae</taxon>
        <taxon>Actinospica</taxon>
    </lineage>
</organism>
<dbReference type="NCBIfam" id="TIGR00350">
    <property type="entry name" value="lytR_cpsA_psr"/>
    <property type="match status" value="1"/>
</dbReference>
<keyword evidence="3" id="KW-0472">Membrane</keyword>